<evidence type="ECO:0000313" key="2">
    <source>
        <dbReference type="EMBL" id="CEG56948.1"/>
    </source>
</evidence>
<dbReference type="Proteomes" id="UP000032430">
    <property type="component" value="Chromosome I"/>
</dbReference>
<organism evidence="2 3">
    <name type="scientific">Legionella fallonii LLAP-10</name>
    <dbReference type="NCBI Taxonomy" id="1212491"/>
    <lineage>
        <taxon>Bacteria</taxon>
        <taxon>Pseudomonadati</taxon>
        <taxon>Pseudomonadota</taxon>
        <taxon>Gammaproteobacteria</taxon>
        <taxon>Legionellales</taxon>
        <taxon>Legionellaceae</taxon>
        <taxon>Legionella</taxon>
    </lineage>
</organism>
<keyword evidence="1" id="KW-0472">Membrane</keyword>
<dbReference type="EMBL" id="LN614827">
    <property type="protein sequence ID" value="CEG56948.1"/>
    <property type="molecule type" value="Genomic_DNA"/>
</dbReference>
<keyword evidence="1" id="KW-0812">Transmembrane</keyword>
<sequence>MYILAKFIHCLFPLIALVFLIIGIKRNTIYYVISSLWLSLIALIIHYQSSGSQILGSYFNYTNAAIYTLNLITLFIALIRVISHLSNNSIAFKYISSLMQSFIAIGCLLVITNLWINAYFIENRMDGTPIMQVALLKKADYCNYKYIFYKVTTNGTIVYLCPNFYGFIPSIGHLSISPDFIATQPRVLWNHTTQFSVKHQ</sequence>
<dbReference type="KEGG" id="lfa:LFA_1532"/>
<keyword evidence="1" id="KW-1133">Transmembrane helix</keyword>
<feature type="transmembrane region" description="Helical" evidence="1">
    <location>
        <begin position="102"/>
        <end position="121"/>
    </location>
</feature>
<accession>A0A098G3A7</accession>
<feature type="transmembrane region" description="Helical" evidence="1">
    <location>
        <begin position="59"/>
        <end position="82"/>
    </location>
</feature>
<evidence type="ECO:0000256" key="1">
    <source>
        <dbReference type="SAM" id="Phobius"/>
    </source>
</evidence>
<feature type="transmembrane region" description="Helical" evidence="1">
    <location>
        <begin position="30"/>
        <end position="47"/>
    </location>
</feature>
<keyword evidence="3" id="KW-1185">Reference proteome</keyword>
<proteinExistence type="predicted"/>
<protein>
    <submittedName>
        <fullName evidence="2">Type I secretion system LssZ</fullName>
    </submittedName>
</protein>
<gene>
    <name evidence="2" type="primary">lssZ</name>
    <name evidence="2" type="ORF">LFA_1532</name>
</gene>
<evidence type="ECO:0000313" key="3">
    <source>
        <dbReference type="Proteomes" id="UP000032430"/>
    </source>
</evidence>
<name>A0A098G3A7_9GAMM</name>
<feature type="transmembrane region" description="Helical" evidence="1">
    <location>
        <begin position="7"/>
        <end position="24"/>
    </location>
</feature>
<dbReference type="HOGENOM" id="CLU_1370715_0_0_6"/>
<dbReference type="AlphaFoldDB" id="A0A098G3A7"/>
<dbReference type="RefSeq" id="WP_045095524.1">
    <property type="nucleotide sequence ID" value="NZ_LN614827.1"/>
</dbReference>
<dbReference type="STRING" id="1212491.LFA_1532"/>
<reference evidence="3" key="1">
    <citation type="submission" date="2014-09" db="EMBL/GenBank/DDBJ databases">
        <authorList>
            <person name="Gomez-Valero L."/>
        </authorList>
    </citation>
    <scope>NUCLEOTIDE SEQUENCE [LARGE SCALE GENOMIC DNA]</scope>
    <source>
        <strain evidence="3">ATCC700992</strain>
    </source>
</reference>